<dbReference type="OrthoDB" id="514070at2759"/>
<name>R4XFD0_TAPDE</name>
<proteinExistence type="predicted"/>
<reference evidence="2 3" key="1">
    <citation type="journal article" date="2013" name="MBio">
        <title>Genome sequencing of the plant pathogen Taphrina deformans, the causal agent of peach leaf curl.</title>
        <authorList>
            <person name="Cisse O.H."/>
            <person name="Almeida J.M.G.C.F."/>
            <person name="Fonseca A."/>
            <person name="Kumar A.A."/>
            <person name="Salojaervi J."/>
            <person name="Overmyer K."/>
            <person name="Hauser P.M."/>
            <person name="Pagni M."/>
        </authorList>
    </citation>
    <scope>NUCLEOTIDE SEQUENCE [LARGE SCALE GENOMIC DNA]</scope>
    <source>
        <strain evidence="3">PYCC 5710 / ATCC 11124 / CBS 356.35 / IMI 108563 / JCM 9778 / NBRC 8474</strain>
    </source>
</reference>
<keyword evidence="3" id="KW-1185">Reference proteome</keyword>
<dbReference type="EMBL" id="CAHR02000069">
    <property type="protein sequence ID" value="CCG82057.1"/>
    <property type="molecule type" value="Genomic_DNA"/>
</dbReference>
<dbReference type="VEuPathDB" id="FungiDB:TAPDE_001986"/>
<evidence type="ECO:0000313" key="3">
    <source>
        <dbReference type="Proteomes" id="UP000013776"/>
    </source>
</evidence>
<feature type="region of interest" description="Disordered" evidence="1">
    <location>
        <begin position="1"/>
        <end position="104"/>
    </location>
</feature>
<dbReference type="eggNOG" id="ENOG502SA0G">
    <property type="taxonomic scope" value="Eukaryota"/>
</dbReference>
<evidence type="ECO:0000256" key="1">
    <source>
        <dbReference type="SAM" id="MobiDB-lite"/>
    </source>
</evidence>
<evidence type="ECO:0000313" key="2">
    <source>
        <dbReference type="EMBL" id="CCG82057.1"/>
    </source>
</evidence>
<protein>
    <submittedName>
        <fullName evidence="2">Uncharacterized protein</fullName>
    </submittedName>
</protein>
<organism evidence="2 3">
    <name type="scientific">Taphrina deformans (strain PYCC 5710 / ATCC 11124 / CBS 356.35 / IMI 108563 / JCM 9778 / NBRC 8474)</name>
    <name type="common">Peach leaf curl fungus</name>
    <name type="synonym">Lalaria deformans</name>
    <dbReference type="NCBI Taxonomy" id="1097556"/>
    <lineage>
        <taxon>Eukaryota</taxon>
        <taxon>Fungi</taxon>
        <taxon>Dikarya</taxon>
        <taxon>Ascomycota</taxon>
        <taxon>Taphrinomycotina</taxon>
        <taxon>Taphrinomycetes</taxon>
        <taxon>Taphrinales</taxon>
        <taxon>Taphrinaceae</taxon>
        <taxon>Taphrina</taxon>
    </lineage>
</organism>
<accession>R4XFD0</accession>
<comment type="caution">
    <text evidence="2">The sequence shown here is derived from an EMBL/GenBank/DDBJ whole genome shotgun (WGS) entry which is preliminary data.</text>
</comment>
<dbReference type="AlphaFoldDB" id="R4XFD0"/>
<feature type="compositionally biased region" description="Basic and acidic residues" evidence="1">
    <location>
        <begin position="17"/>
        <end position="104"/>
    </location>
</feature>
<sequence>MVSTRSKPADQTVLEDFVDKPETGKMETTQEKRKAETKEDDTTHVDKKFRTEDSTTRSDDRGTGDQEEEKGPGPEREPSSGSEEDGKPVVELKKSDDTDVHSDPIKINRAPVLDLFASCAAQFEHPDLPWTLCLSLGSAVASICAISKGRAIGQIPASNNNDDESSTRRQDNLVSVLGFHVPVRDGAAYVGDTKKAANEGYLKGRFGDRYQEVKETMQTSLQSWKGHEEEFSKKGFHMYEKFRPGSGQWGQVGGLHVEEVGKAILRP</sequence>
<gene>
    <name evidence="2" type="ORF">TAPDE_001986</name>
</gene>
<dbReference type="Proteomes" id="UP000013776">
    <property type="component" value="Unassembled WGS sequence"/>
</dbReference>